<dbReference type="PANTHER" id="PTHR30570">
    <property type="entry name" value="PERIPLASMIC PHOSPHATE BINDING COMPONENT OF PHOSPHATE ABC TRANSPORTER"/>
    <property type="match status" value="1"/>
</dbReference>
<gene>
    <name evidence="5" type="ORF">ISP17_09955</name>
</gene>
<evidence type="ECO:0000313" key="5">
    <source>
        <dbReference type="EMBL" id="MFK2904289.1"/>
    </source>
</evidence>
<evidence type="ECO:0000259" key="4">
    <source>
        <dbReference type="PROSITE" id="PS51782"/>
    </source>
</evidence>
<reference evidence="5 6" key="1">
    <citation type="submission" date="2020-10" db="EMBL/GenBank/DDBJ databases">
        <title>Phylogeny of dyella-like bacteria.</title>
        <authorList>
            <person name="Fu J."/>
        </authorList>
    </citation>
    <scope>NUCLEOTIDE SEQUENCE [LARGE SCALE GENOMIC DNA]</scope>
    <source>
        <strain evidence="5 6">Gsoil3046</strain>
    </source>
</reference>
<dbReference type="CDD" id="cd00118">
    <property type="entry name" value="LysM"/>
    <property type="match status" value="1"/>
</dbReference>
<feature type="chain" id="PRO_5045734648" evidence="3">
    <location>
        <begin position="27"/>
        <end position="461"/>
    </location>
</feature>
<dbReference type="RefSeq" id="WP_404632627.1">
    <property type="nucleotide sequence ID" value="NZ_JADIKM010000002.1"/>
</dbReference>
<dbReference type="SMART" id="SM00257">
    <property type="entry name" value="LysM"/>
    <property type="match status" value="1"/>
</dbReference>
<dbReference type="Gene3D" id="3.10.350.10">
    <property type="entry name" value="LysM domain"/>
    <property type="match status" value="1"/>
</dbReference>
<keyword evidence="6" id="KW-1185">Reference proteome</keyword>
<dbReference type="SUPFAM" id="SSF53850">
    <property type="entry name" value="Periplasmic binding protein-like II"/>
    <property type="match status" value="1"/>
</dbReference>
<feature type="signal peptide" evidence="3">
    <location>
        <begin position="1"/>
        <end position="26"/>
    </location>
</feature>
<evidence type="ECO:0000256" key="1">
    <source>
        <dbReference type="ARBA" id="ARBA00022729"/>
    </source>
</evidence>
<accession>A0ABW8JTD8</accession>
<feature type="region of interest" description="Disordered" evidence="2">
    <location>
        <begin position="369"/>
        <end position="395"/>
    </location>
</feature>
<dbReference type="Gene3D" id="3.40.190.10">
    <property type="entry name" value="Periplasmic binding protein-like II"/>
    <property type="match status" value="2"/>
</dbReference>
<protein>
    <submittedName>
        <fullName evidence="5">Substrate-binding domain-containing protein</fullName>
    </submittedName>
</protein>
<dbReference type="InterPro" id="IPR036779">
    <property type="entry name" value="LysM_dom_sf"/>
</dbReference>
<dbReference type="PROSITE" id="PS51782">
    <property type="entry name" value="LYSM"/>
    <property type="match status" value="1"/>
</dbReference>
<keyword evidence="1 3" id="KW-0732">Signal</keyword>
<evidence type="ECO:0000256" key="2">
    <source>
        <dbReference type="SAM" id="MobiDB-lite"/>
    </source>
</evidence>
<feature type="region of interest" description="Disordered" evidence="2">
    <location>
        <begin position="31"/>
        <end position="51"/>
    </location>
</feature>
<dbReference type="InterPro" id="IPR050811">
    <property type="entry name" value="Phosphate_ABC_transporter"/>
</dbReference>
<organism evidence="5 6">
    <name type="scientific">Dyella ginsengisoli</name>
    <dbReference type="NCBI Taxonomy" id="363848"/>
    <lineage>
        <taxon>Bacteria</taxon>
        <taxon>Pseudomonadati</taxon>
        <taxon>Pseudomonadota</taxon>
        <taxon>Gammaproteobacteria</taxon>
        <taxon>Lysobacterales</taxon>
        <taxon>Rhodanobacteraceae</taxon>
        <taxon>Dyella</taxon>
    </lineage>
</organism>
<feature type="domain" description="LysM" evidence="4">
    <location>
        <begin position="415"/>
        <end position="458"/>
    </location>
</feature>
<dbReference type="Pfam" id="PF12849">
    <property type="entry name" value="PBP_like_2"/>
    <property type="match status" value="1"/>
</dbReference>
<dbReference type="InterPro" id="IPR018392">
    <property type="entry name" value="LysM"/>
</dbReference>
<feature type="compositionally biased region" description="Low complexity" evidence="2">
    <location>
        <begin position="369"/>
        <end position="378"/>
    </location>
</feature>
<dbReference type="EMBL" id="JADIKM010000002">
    <property type="protein sequence ID" value="MFK2904289.1"/>
    <property type="molecule type" value="Genomic_DNA"/>
</dbReference>
<evidence type="ECO:0000256" key="3">
    <source>
        <dbReference type="SAM" id="SignalP"/>
    </source>
</evidence>
<sequence length="461" mass="48060">MSVRLVRLLPVALIGACLVAATPVVAKTHGSASKSAHGKSAHSASTRSTGSTLTWRGDVTVAHGVVTDVAQAWQKAGHGRIELQTFNTASGLDAVRTGTADLAGAARGASGSPQEAGLTFTPVAWDGLVMVTHPSNPVSNLTLSQVHDIYYGKITNWSQVGGKNEPIDLYAVASPADGVEFSLRKLLFGRGTQPVAAPRLYVNTSKLQEGITLDPKGLGATTLSNVVGNPKMKMIRINGVAPSAATVANGSYPLFTQLYLITNSSSPKVAQTQEFVDFVNSDAAKAVIRRHGLVPYQDGATLASMDDARRARILAEVGARPVPATRATPPIAAPGATYASQVARAPTSERTLAARQALDERRAKEAEAKAAAAAAAARPSLANVSSEATTVEKSGDSRFAKVNSTAYGSTPAGGKSYKVSRGDTLSSIARKHSVDVADLRRWNHLSSDSVKPGQVLIVSQR</sequence>
<name>A0ABW8JTD8_9GAMM</name>
<proteinExistence type="predicted"/>
<comment type="caution">
    <text evidence="5">The sequence shown here is derived from an EMBL/GenBank/DDBJ whole genome shotgun (WGS) entry which is preliminary data.</text>
</comment>
<dbReference type="Proteomes" id="UP001620460">
    <property type="component" value="Unassembled WGS sequence"/>
</dbReference>
<feature type="compositionally biased region" description="Polar residues" evidence="2">
    <location>
        <begin position="382"/>
        <end position="392"/>
    </location>
</feature>
<dbReference type="InterPro" id="IPR024370">
    <property type="entry name" value="PBP_domain"/>
</dbReference>
<dbReference type="PANTHER" id="PTHR30570:SF1">
    <property type="entry name" value="PHOSPHATE-BINDING PROTEIN PSTS"/>
    <property type="match status" value="1"/>
</dbReference>
<dbReference type="Pfam" id="PF01476">
    <property type="entry name" value="LysM"/>
    <property type="match status" value="1"/>
</dbReference>
<dbReference type="SUPFAM" id="SSF54106">
    <property type="entry name" value="LysM domain"/>
    <property type="match status" value="1"/>
</dbReference>
<evidence type="ECO:0000313" key="6">
    <source>
        <dbReference type="Proteomes" id="UP001620460"/>
    </source>
</evidence>